<name>A0A812JAW8_9DINO</name>
<organism evidence="1 2">
    <name type="scientific">Symbiodinium natans</name>
    <dbReference type="NCBI Taxonomy" id="878477"/>
    <lineage>
        <taxon>Eukaryota</taxon>
        <taxon>Sar</taxon>
        <taxon>Alveolata</taxon>
        <taxon>Dinophyceae</taxon>
        <taxon>Suessiales</taxon>
        <taxon>Symbiodiniaceae</taxon>
        <taxon>Symbiodinium</taxon>
    </lineage>
</organism>
<dbReference type="Proteomes" id="UP000604046">
    <property type="component" value="Unassembled WGS sequence"/>
</dbReference>
<protein>
    <submittedName>
        <fullName evidence="1">Uncharacterized protein</fullName>
    </submittedName>
</protein>
<comment type="caution">
    <text evidence="1">The sequence shown here is derived from an EMBL/GenBank/DDBJ whole genome shotgun (WGS) entry which is preliminary data.</text>
</comment>
<reference evidence="1" key="1">
    <citation type="submission" date="2021-02" db="EMBL/GenBank/DDBJ databases">
        <authorList>
            <person name="Dougan E. K."/>
            <person name="Rhodes N."/>
            <person name="Thang M."/>
            <person name="Chan C."/>
        </authorList>
    </citation>
    <scope>NUCLEOTIDE SEQUENCE</scope>
</reference>
<keyword evidence="2" id="KW-1185">Reference proteome</keyword>
<gene>
    <name evidence="1" type="ORF">SNAT2548_LOCUS6168</name>
</gene>
<sequence length="106" mass="11540">MGFSDPAANCKPGHFMRWSLPGNLADVLSLLLWQPGSFSAGAEGRLPIFCEDLGHEPGEHRLGPKTLQTRKPQYYKCSRSATANRTFVGVCAHAALGHASLAELYR</sequence>
<proteinExistence type="predicted"/>
<evidence type="ECO:0000313" key="1">
    <source>
        <dbReference type="EMBL" id="CAE7202828.1"/>
    </source>
</evidence>
<dbReference type="EMBL" id="CAJNDS010000403">
    <property type="protein sequence ID" value="CAE7202828.1"/>
    <property type="molecule type" value="Genomic_DNA"/>
</dbReference>
<evidence type="ECO:0000313" key="2">
    <source>
        <dbReference type="Proteomes" id="UP000604046"/>
    </source>
</evidence>
<accession>A0A812JAW8</accession>
<dbReference type="AlphaFoldDB" id="A0A812JAW8"/>